<proteinExistence type="predicted"/>
<name>A0A7S4UEU0_9DINO</name>
<feature type="region of interest" description="Disordered" evidence="1">
    <location>
        <begin position="1"/>
        <end position="27"/>
    </location>
</feature>
<dbReference type="Pfam" id="PF15669">
    <property type="entry name" value="CCDC24"/>
    <property type="match status" value="1"/>
</dbReference>
<gene>
    <name evidence="2" type="ORF">AMON00008_LOCUS16447</name>
</gene>
<sequence length="363" mass="39582">MREAPGAAPAEAELPPSRSTSMWQEPEEGPLWHSIKKQLYRSEVSHVKRLVGEALIQQNKLMWSEIASLRQILTDFQEQNDQLSEGLRQQVQFRGTQHRDLLRRQAQIILEDVRSQAESCGHTLEDLIPEIWDQHWRDYLFVKGASRSSKGEPRFSPPTTPSTRPSTRPSSSSGVSGCTTPDVPGAASLPLGRQLGVDELSSVAAGIREALEAEQESLLTIIGEQLQRLEAEDARRAESRRGEPSTQELQDLVHKLQDLAVSPSLRTLALTGPPSPGSRPSEMPDESSCVPVPLCGGASVRRLQALIAQRRRASPPPHHGLGAVPESPPSLAAPSLASFVGVSLRGCSGAQPSFDPFFDDPFA</sequence>
<feature type="compositionally biased region" description="Low complexity" evidence="1">
    <location>
        <begin position="161"/>
        <end position="181"/>
    </location>
</feature>
<protein>
    <submittedName>
        <fullName evidence="2">Uncharacterized protein</fullName>
    </submittedName>
</protein>
<feature type="compositionally biased region" description="Low complexity" evidence="1">
    <location>
        <begin position="1"/>
        <end position="16"/>
    </location>
</feature>
<evidence type="ECO:0000256" key="1">
    <source>
        <dbReference type="SAM" id="MobiDB-lite"/>
    </source>
</evidence>
<organism evidence="2">
    <name type="scientific">Alexandrium monilatum</name>
    <dbReference type="NCBI Taxonomy" id="311494"/>
    <lineage>
        <taxon>Eukaryota</taxon>
        <taxon>Sar</taxon>
        <taxon>Alveolata</taxon>
        <taxon>Dinophyceae</taxon>
        <taxon>Gonyaulacales</taxon>
        <taxon>Pyrocystaceae</taxon>
        <taxon>Alexandrium</taxon>
    </lineage>
</organism>
<accession>A0A7S4UEU0</accession>
<dbReference type="PANTHER" id="PTHR28601:SF1">
    <property type="entry name" value="COILED-COIL DOMAIN-CONTAINING PROTEIN 24"/>
    <property type="match status" value="1"/>
</dbReference>
<feature type="region of interest" description="Disordered" evidence="1">
    <location>
        <begin position="266"/>
        <end position="289"/>
    </location>
</feature>
<feature type="region of interest" description="Disordered" evidence="1">
    <location>
        <begin position="147"/>
        <end position="190"/>
    </location>
</feature>
<dbReference type="AlphaFoldDB" id="A0A7S4UEU0"/>
<evidence type="ECO:0000313" key="2">
    <source>
        <dbReference type="EMBL" id="CAE4576827.1"/>
    </source>
</evidence>
<dbReference type="EMBL" id="HBNR01024515">
    <property type="protein sequence ID" value="CAE4576827.1"/>
    <property type="molecule type" value="Transcribed_RNA"/>
</dbReference>
<reference evidence="2" key="1">
    <citation type="submission" date="2021-01" db="EMBL/GenBank/DDBJ databases">
        <authorList>
            <person name="Corre E."/>
            <person name="Pelletier E."/>
            <person name="Niang G."/>
            <person name="Scheremetjew M."/>
            <person name="Finn R."/>
            <person name="Kale V."/>
            <person name="Holt S."/>
            <person name="Cochrane G."/>
            <person name="Meng A."/>
            <person name="Brown T."/>
            <person name="Cohen L."/>
        </authorList>
    </citation>
    <scope>NUCLEOTIDE SEQUENCE</scope>
    <source>
        <strain evidence="2">CCMP3105</strain>
    </source>
</reference>
<dbReference type="InterPro" id="IPR031367">
    <property type="entry name" value="CCDC24"/>
</dbReference>
<dbReference type="PANTHER" id="PTHR28601">
    <property type="entry name" value="COILED-COIL DOMAIN-CONTAINING PROTEIN 24"/>
    <property type="match status" value="1"/>
</dbReference>